<sequence length="275" mass="29306">MALADDVIAIWDHELAGVEAWSLVLRWRDLDVDVRGDLAYSGASTIKTFLLEQASTRLAWDQPVTVTSEHLAEGDGVLKSWPLPVTVPLHAVAQLMTALSDNTATNAVVDTLGGLEVVNDALAAAGGSSRMRRWVTGRHSDPRCDSWDASPALPSRAGLSVVVPREHADAVSRMVSSPSHAVARAMLEQQWHRDSLARHLVDETPFAHKSGSVGGVRHDGGVLLPGSQDAVVVHCFTDGPERDELLDDVAAVGMGRALARTLRLLGLGHLVAPVA</sequence>
<dbReference type="InterPro" id="IPR012338">
    <property type="entry name" value="Beta-lactam/transpept-like"/>
</dbReference>
<dbReference type="Pfam" id="PF13354">
    <property type="entry name" value="Beta-lactamase2"/>
    <property type="match status" value="1"/>
</dbReference>
<accession>A0A930VHR4</accession>
<dbReference type="AlphaFoldDB" id="A0A930VHR4"/>
<keyword evidence="2" id="KW-0378">Hydrolase</keyword>
<reference evidence="2" key="1">
    <citation type="submission" date="2020-11" db="EMBL/GenBank/DDBJ databases">
        <title>Nocardioides cynanchi sp. nov., isolated from soil of rhizosphere of Cynanchum wilfordii.</title>
        <authorList>
            <person name="Lee J.-S."/>
            <person name="Suh M.K."/>
            <person name="Kim J.-S."/>
        </authorList>
    </citation>
    <scope>NUCLEOTIDE SEQUENCE</scope>
    <source>
        <strain evidence="2">KCTC 19276</strain>
    </source>
</reference>
<evidence type="ECO:0000313" key="2">
    <source>
        <dbReference type="EMBL" id="MBF4767769.1"/>
    </source>
</evidence>
<organism evidence="2 3">
    <name type="scientific">Nocardioides agariphilus</name>
    <dbReference type="NCBI Taxonomy" id="433664"/>
    <lineage>
        <taxon>Bacteria</taxon>
        <taxon>Bacillati</taxon>
        <taxon>Actinomycetota</taxon>
        <taxon>Actinomycetes</taxon>
        <taxon>Propionibacteriales</taxon>
        <taxon>Nocardioidaceae</taxon>
        <taxon>Nocardioides</taxon>
    </lineage>
</organism>
<dbReference type="PANTHER" id="PTHR35333:SF3">
    <property type="entry name" value="BETA-LACTAMASE-TYPE TRANSPEPTIDASE FOLD CONTAINING PROTEIN"/>
    <property type="match status" value="1"/>
</dbReference>
<dbReference type="EMBL" id="JADKPO010000009">
    <property type="protein sequence ID" value="MBF4767769.1"/>
    <property type="molecule type" value="Genomic_DNA"/>
</dbReference>
<protein>
    <submittedName>
        <fullName evidence="2">Serine hydrolase</fullName>
    </submittedName>
</protein>
<dbReference type="SUPFAM" id="SSF56601">
    <property type="entry name" value="beta-lactamase/transpeptidase-like"/>
    <property type="match status" value="1"/>
</dbReference>
<dbReference type="InterPro" id="IPR045155">
    <property type="entry name" value="Beta-lactam_cat"/>
</dbReference>
<keyword evidence="3" id="KW-1185">Reference proteome</keyword>
<evidence type="ECO:0000313" key="3">
    <source>
        <dbReference type="Proteomes" id="UP000660668"/>
    </source>
</evidence>
<dbReference type="Gene3D" id="3.40.710.10">
    <property type="entry name" value="DD-peptidase/beta-lactamase superfamily"/>
    <property type="match status" value="1"/>
</dbReference>
<gene>
    <name evidence="2" type="ORF">ISU10_08320</name>
</gene>
<dbReference type="PANTHER" id="PTHR35333">
    <property type="entry name" value="BETA-LACTAMASE"/>
    <property type="match status" value="1"/>
</dbReference>
<name>A0A930VHR4_9ACTN</name>
<dbReference type="Proteomes" id="UP000660668">
    <property type="component" value="Unassembled WGS sequence"/>
</dbReference>
<dbReference type="GO" id="GO:0030655">
    <property type="term" value="P:beta-lactam antibiotic catabolic process"/>
    <property type="evidence" value="ECO:0007669"/>
    <property type="project" value="InterPro"/>
</dbReference>
<dbReference type="GO" id="GO:0046677">
    <property type="term" value="P:response to antibiotic"/>
    <property type="evidence" value="ECO:0007669"/>
    <property type="project" value="InterPro"/>
</dbReference>
<dbReference type="InterPro" id="IPR000871">
    <property type="entry name" value="Beta-lactam_class-A"/>
</dbReference>
<proteinExistence type="predicted"/>
<feature type="domain" description="Beta-lactamase class A catalytic" evidence="1">
    <location>
        <begin position="32"/>
        <end position="233"/>
    </location>
</feature>
<evidence type="ECO:0000259" key="1">
    <source>
        <dbReference type="Pfam" id="PF13354"/>
    </source>
</evidence>
<dbReference type="GO" id="GO:0008800">
    <property type="term" value="F:beta-lactamase activity"/>
    <property type="evidence" value="ECO:0007669"/>
    <property type="project" value="InterPro"/>
</dbReference>
<comment type="caution">
    <text evidence="2">The sequence shown here is derived from an EMBL/GenBank/DDBJ whole genome shotgun (WGS) entry which is preliminary data.</text>
</comment>
<dbReference type="RefSeq" id="WP_194695924.1">
    <property type="nucleotide sequence ID" value="NZ_JADKPO010000009.1"/>
</dbReference>